<feature type="compositionally biased region" description="Gly residues" evidence="2">
    <location>
        <begin position="284"/>
        <end position="298"/>
    </location>
</feature>
<evidence type="ECO:0000256" key="2">
    <source>
        <dbReference type="SAM" id="MobiDB-lite"/>
    </source>
</evidence>
<protein>
    <submittedName>
        <fullName evidence="3">Uncharacterized protein</fullName>
    </submittedName>
</protein>
<dbReference type="Gene3D" id="1.25.40.10">
    <property type="entry name" value="Tetratricopeptide repeat domain"/>
    <property type="match status" value="1"/>
</dbReference>
<feature type="compositionally biased region" description="Gly residues" evidence="2">
    <location>
        <begin position="697"/>
        <end position="714"/>
    </location>
</feature>
<feature type="region of interest" description="Disordered" evidence="2">
    <location>
        <begin position="474"/>
        <end position="501"/>
    </location>
</feature>
<feature type="compositionally biased region" description="Gly residues" evidence="2">
    <location>
        <begin position="999"/>
        <end position="1014"/>
    </location>
</feature>
<feature type="region of interest" description="Disordered" evidence="2">
    <location>
        <begin position="1"/>
        <end position="69"/>
    </location>
</feature>
<keyword evidence="1" id="KW-0175">Coiled coil</keyword>
<feature type="compositionally biased region" description="Polar residues" evidence="2">
    <location>
        <begin position="137"/>
        <end position="153"/>
    </location>
</feature>
<name>A0A836C9L3_9STRA</name>
<feature type="compositionally biased region" description="Gly residues" evidence="2">
    <location>
        <begin position="632"/>
        <end position="649"/>
    </location>
</feature>
<proteinExistence type="predicted"/>
<feature type="region of interest" description="Disordered" evidence="2">
    <location>
        <begin position="989"/>
        <end position="1117"/>
    </location>
</feature>
<feature type="region of interest" description="Disordered" evidence="2">
    <location>
        <begin position="278"/>
        <end position="334"/>
    </location>
</feature>
<feature type="region of interest" description="Disordered" evidence="2">
    <location>
        <begin position="125"/>
        <end position="161"/>
    </location>
</feature>
<keyword evidence="4" id="KW-1185">Reference proteome</keyword>
<feature type="compositionally biased region" description="Polar residues" evidence="2">
    <location>
        <begin position="1"/>
        <end position="10"/>
    </location>
</feature>
<feature type="region of interest" description="Disordered" evidence="2">
    <location>
        <begin position="393"/>
        <end position="453"/>
    </location>
</feature>
<evidence type="ECO:0000256" key="1">
    <source>
        <dbReference type="SAM" id="Coils"/>
    </source>
</evidence>
<comment type="caution">
    <text evidence="3">The sequence shown here is derived from an EMBL/GenBank/DDBJ whole genome shotgun (WGS) entry which is preliminary data.</text>
</comment>
<reference evidence="3" key="1">
    <citation type="submission" date="2021-02" db="EMBL/GenBank/DDBJ databases">
        <title>First Annotated Genome of the Yellow-green Alga Tribonema minus.</title>
        <authorList>
            <person name="Mahan K.M."/>
        </authorList>
    </citation>
    <scope>NUCLEOTIDE SEQUENCE</scope>
    <source>
        <strain evidence="3">UTEX B ZZ1240</strain>
    </source>
</reference>
<accession>A0A836C9L3</accession>
<feature type="compositionally biased region" description="Low complexity" evidence="2">
    <location>
        <begin position="675"/>
        <end position="684"/>
    </location>
</feature>
<dbReference type="SUPFAM" id="SSF48452">
    <property type="entry name" value="TPR-like"/>
    <property type="match status" value="1"/>
</dbReference>
<dbReference type="EMBL" id="JAFCMP010000526">
    <property type="protein sequence ID" value="KAG5177282.1"/>
    <property type="molecule type" value="Genomic_DNA"/>
</dbReference>
<dbReference type="InterPro" id="IPR011990">
    <property type="entry name" value="TPR-like_helical_dom_sf"/>
</dbReference>
<feature type="compositionally biased region" description="Low complexity" evidence="2">
    <location>
        <begin position="1081"/>
        <end position="1103"/>
    </location>
</feature>
<feature type="region of interest" description="Disordered" evidence="2">
    <location>
        <begin position="192"/>
        <end position="249"/>
    </location>
</feature>
<feature type="compositionally biased region" description="Low complexity" evidence="2">
    <location>
        <begin position="229"/>
        <end position="243"/>
    </location>
</feature>
<feature type="compositionally biased region" description="Low complexity" evidence="2">
    <location>
        <begin position="474"/>
        <end position="491"/>
    </location>
</feature>
<gene>
    <name evidence="3" type="ORF">JKP88DRAFT_332882</name>
</gene>
<feature type="region of interest" description="Disordered" evidence="2">
    <location>
        <begin position="556"/>
        <end position="774"/>
    </location>
</feature>
<organism evidence="3 4">
    <name type="scientific">Tribonema minus</name>
    <dbReference type="NCBI Taxonomy" id="303371"/>
    <lineage>
        <taxon>Eukaryota</taxon>
        <taxon>Sar</taxon>
        <taxon>Stramenopiles</taxon>
        <taxon>Ochrophyta</taxon>
        <taxon>PX clade</taxon>
        <taxon>Xanthophyceae</taxon>
        <taxon>Tribonematales</taxon>
        <taxon>Tribonemataceae</taxon>
        <taxon>Tribonema</taxon>
    </lineage>
</organism>
<feature type="compositionally biased region" description="Low complexity" evidence="2">
    <location>
        <begin position="1062"/>
        <end position="1073"/>
    </location>
</feature>
<feature type="compositionally biased region" description="Low complexity" evidence="2">
    <location>
        <begin position="1015"/>
        <end position="1040"/>
    </location>
</feature>
<feature type="compositionally biased region" description="Gly residues" evidence="2">
    <location>
        <begin position="1041"/>
        <end position="1051"/>
    </location>
</feature>
<evidence type="ECO:0000313" key="3">
    <source>
        <dbReference type="EMBL" id="KAG5177282.1"/>
    </source>
</evidence>
<feature type="compositionally biased region" description="Gly residues" evidence="2">
    <location>
        <begin position="398"/>
        <end position="417"/>
    </location>
</feature>
<dbReference type="OrthoDB" id="206160at2759"/>
<evidence type="ECO:0000313" key="4">
    <source>
        <dbReference type="Proteomes" id="UP000664859"/>
    </source>
</evidence>
<sequence>MGNGASQSFKVQAEDINEGEQAATEVISIDLQVAEPSDPDAECRPPRPVPAAQQQKQIDATPISLQANDTRNTGGGNEKLLLMPAEAVLAASELNNHDPDDMSQGNLTIVDDDISTAINAGDMSVESVDTPSAHGSRPTSPQPSLAEHSSQCTVHDGGDFQLDEASFDSRSAAVLPRLFGDVSGNSMGYQQQHLSTTAHQAKAQKSFSLPRRSSVTAPAADSREDYGTAAAAARQAADSAAHSSDAHDGRERMALELRNLALERQVAQLRSQLGQLETLSSHTGGSGGGGDGGGGGGGHRARGRDRSNTRTARSTDALARVNRRFSSTSGERAARDAAAAPLLPAVTTAFDSGCCGGGGGGHHALHASAALAASQESLTGSIWTNGATRGDAPYAHEIGGGGGGGSSGGGGGGGGSAHPGALLPDLGASLEDSLGSAGSGGRPVDMQPLPSSRSGVWERAGVLAAALVPSAAALRPAAPTRPAGQQQQQQRRSSRLRRPAAAVIAPEASCAAAVVAPAERPLAAEAKEDAVAAQRPRHALHQALRGACSGAAAASVERSSGGGSGAQGAEGRLSTSPVSPLRRASEPTLSSPRQCSGGHALAGGDRRSPRKSALVSPRDGCGGSSDGQHHCAGGGNAEHGVARSGGGGDARQRERGGGMPTRPRRRSRPHDLGCAADAAAAADGAVRRSQTSTSRGKTGGGGGGGSGGGGGGSGAQSEAAPTSTITGAHGGGGGRHGAITSSCARSSAHLSPPPRRRDGGGGGGAQRQRRDDDRELMLSPSGRACDLEWDETLSSQWAEVEFMLRRAVQTDADLAATAAAAEAGLAFMDHLAATADELGVRKGQLSRWLLPYDLETSVADQRASTPGTAKVAMPHDITARLSDREIARLVRGATGVRALVRVKIADDNDLVTARAALRTTAAFFRSSSCKSGEGKIGNDNDRMRANDSDLVTARAALRTTVAFCRHVTDEALRRGGGCTPFDVLQERRSRSPAAAKAAAGGGNFPSDSGGGGARSGSISSSGAAAGRSGAGSSTLGSEAAGEGGCGGGGNGRPAQRAKQRQHTQQQQQAQQQQQRRRQQRAQRGGHAAAVAEDAAAAPLHDAATLSSRRRHESKVQPCGALLHVSKDGDGGSGGGDGDAAVAAAADDDARVRESLEQLKRRRMRRNGSHGALSTAVIASFGSSVGGGSNRPDRRKIILPIGTSQRRYLSKCGDCTVAQHAMDAFGGFGQGAAPFRIHPTCQALKAGAVAALRARDLDTAHDCYVEALEALQDQERNMLQMVRIGRLHPVVIGGDGKLSSVMEPLNVEIAKIFSNLSMCLMRDGSPRALLWHKGHARRGTALEALGRTEEAWAAYAKAADLAQLPGGSGSGATADAAAARQYAQEEQRLRAALLQERAREQQRRRQRDAAGSSGDRGAPAVACTRRGSGRRAVAARRKAALAPVRPAGCGSSACEGGRQCRAALARVPAVALDAVAVLLGRRGVAALEASCARFGAPCRVCAPDRARLHRAVIAFNRALLGYYNAPAAAAAAGSAVDGTAAAAAALSAVVAAAAAVVAAQCDHDGLQQQQEQEEEQQRSAEGEQCYVAPESAAHVTAELVRLCTSGGVRAAEAFAALRAAARAPALQLALATSALFPADCGGGGSGSSSSAAHVAWGGEHWAVALRALLLHAAAGAAADARAVYEALRRLSAWMEPKGMYDGGGISGMGSNPMRAHAELAPALRAALLHDVDGALGWLLLGMCAAENPAVSASLVPFASTYAADGDNAAGGVFSGSGGGSAAAAGGSGGGGGGSGGGAAAHALRPWQDDAAVDVRDLALCLVLTLCMARMHGGRAEQAARARAAAGRRCARRSSSTLLRQQLQCARMYAGGGGGDGDGDSAAAAAVAKPLTYSYNSPTGGSGPLVVDRPGVTSADVAASILGDITAFVPAAAAAAAAGAAAADGSGDGGVMPPQLRAVAAAALGGAARAPAFITRRLRGDARQVRLWRAALRPLAAWLHRIFETCAPPQASCSAAGAAALRRAVAGALEDWAHGGGDGGRGDVIAPLLIAAEQLEQELTPPPDTASTMLNRHINHAQSLQHRHRGDAPPGQGEVAAALVQGEVPMLPITLGLWAAQWTARRGERDGTPLRNVLQLAERAAAASDGGGGGCSCGGGAANGDAVDAPAEAGAGDGDAGDVMPLARWLAGHCEMVVARAFAASARAASGLVI</sequence>
<feature type="region of interest" description="Disordered" evidence="2">
    <location>
        <begin position="1396"/>
        <end position="1428"/>
    </location>
</feature>
<feature type="compositionally biased region" description="Polar residues" evidence="2">
    <location>
        <begin position="192"/>
        <end position="216"/>
    </location>
</feature>
<dbReference type="Proteomes" id="UP000664859">
    <property type="component" value="Unassembled WGS sequence"/>
</dbReference>
<feature type="coiled-coil region" evidence="1">
    <location>
        <begin position="1555"/>
        <end position="1582"/>
    </location>
</feature>